<protein>
    <submittedName>
        <fullName evidence="2">Rhs element Vgr protein</fullName>
    </submittedName>
</protein>
<dbReference type="InterPro" id="IPR006531">
    <property type="entry name" value="Gp5/Vgr_OB"/>
</dbReference>
<dbReference type="EMBL" id="BK015741">
    <property type="protein sequence ID" value="DAE22878.1"/>
    <property type="molecule type" value="Genomic_DNA"/>
</dbReference>
<dbReference type="SUPFAM" id="SSF69349">
    <property type="entry name" value="Phage fibre proteins"/>
    <property type="match status" value="1"/>
</dbReference>
<evidence type="ECO:0000313" key="2">
    <source>
        <dbReference type="EMBL" id="DAE22878.1"/>
    </source>
</evidence>
<dbReference type="InterPro" id="IPR037026">
    <property type="entry name" value="Vgr_OB-fold_dom_sf"/>
</dbReference>
<dbReference type="Pfam" id="PF04717">
    <property type="entry name" value="Phage_base_V"/>
    <property type="match status" value="1"/>
</dbReference>
<proteinExistence type="predicted"/>
<feature type="domain" description="Gp5/Type VI secretion system Vgr protein OB-fold" evidence="1">
    <location>
        <begin position="30"/>
        <end position="103"/>
    </location>
</feature>
<reference evidence="2" key="1">
    <citation type="journal article" date="2021" name="Proc. Natl. Acad. Sci. U.S.A.">
        <title>A Catalog of Tens of Thousands of Viruses from Human Metagenomes Reveals Hidden Associations with Chronic Diseases.</title>
        <authorList>
            <person name="Tisza M.J."/>
            <person name="Buck C.B."/>
        </authorList>
    </citation>
    <scope>NUCLEOTIDE SEQUENCE</scope>
    <source>
        <strain evidence="2">CtISH16</strain>
    </source>
</reference>
<organism evidence="2">
    <name type="scientific">Myoviridae sp. ctISH16</name>
    <dbReference type="NCBI Taxonomy" id="2826637"/>
    <lineage>
        <taxon>Viruses</taxon>
        <taxon>Duplodnaviria</taxon>
        <taxon>Heunggongvirae</taxon>
        <taxon>Uroviricota</taxon>
        <taxon>Caudoviricetes</taxon>
    </lineage>
</organism>
<name>A0A8S5QUK0_9CAUD</name>
<accession>A0A8S5QUK0</accession>
<evidence type="ECO:0000259" key="1">
    <source>
        <dbReference type="Pfam" id="PF04717"/>
    </source>
</evidence>
<sequence>MYNIAEQMLDAMNGMGYSIESKMQRPGLALAVVTNVNDDQKLNRVKCLPIENEQLEETDWCYVMAPLGGKGCGQFFFPNVNDLVVLAYLGGDPHRPLVLGAIWNTVVTPPYTVQNGKVYNFSIKTPGGSELLFYDEPKKQKVTLTLPSGTKLTIDDENQAVALQDKGGENALNMDLKGGNITLKAKTKLELSAGSTTVTLESGGNLSVKANKEIAVETATLTEKGSAKVAVQGGAVEVKANATLDLQATGITTLKGTMVNIN</sequence>
<dbReference type="SUPFAM" id="SSF69255">
    <property type="entry name" value="gp5 N-terminal domain-like"/>
    <property type="match status" value="1"/>
</dbReference>
<dbReference type="Gene3D" id="2.40.50.230">
    <property type="entry name" value="Gp5 N-terminal domain"/>
    <property type="match status" value="1"/>
</dbReference>